<dbReference type="OrthoDB" id="9811127at2"/>
<sequence length="77" mass="8743">MNQTSKEEAVRLRAYQIWQDEGQPDGQDLVHWHRAAQEILAEDGQQQPEMDETEAVTQATTPPQAPPVLSAKQKPRH</sequence>
<reference evidence="2 3" key="1">
    <citation type="submission" date="2018-06" db="EMBL/GenBank/DDBJ databases">
        <title>Whole Genome Sequence of an efficient microsymbiont, Rhizobium tropici.</title>
        <authorList>
            <person name="Srinivasan R."/>
            <person name="Singh H.V."/>
            <person name="Srivastava R."/>
            <person name="Kumari B."/>
            <person name="Radhakrishna A."/>
        </authorList>
    </citation>
    <scope>NUCLEOTIDE SEQUENCE [LARGE SCALE GENOMIC DNA]</scope>
    <source>
        <strain evidence="2 3">IGFRI Rhizo-19</strain>
    </source>
</reference>
<dbReference type="Pfam" id="PF11154">
    <property type="entry name" value="DUF2934"/>
    <property type="match status" value="1"/>
</dbReference>
<feature type="region of interest" description="Disordered" evidence="1">
    <location>
        <begin position="42"/>
        <end position="77"/>
    </location>
</feature>
<dbReference type="InterPro" id="IPR021327">
    <property type="entry name" value="DUF2934"/>
</dbReference>
<gene>
    <name evidence="2" type="ORF">DQ393_31670</name>
</gene>
<evidence type="ECO:0008006" key="4">
    <source>
        <dbReference type="Google" id="ProtNLM"/>
    </source>
</evidence>
<dbReference type="RefSeq" id="WP_112345634.1">
    <property type="nucleotide sequence ID" value="NZ_QMKK01000061.1"/>
</dbReference>
<dbReference type="EMBL" id="QMKK01000061">
    <property type="protein sequence ID" value="RAX37369.1"/>
    <property type="molecule type" value="Genomic_DNA"/>
</dbReference>
<dbReference type="Proteomes" id="UP000251205">
    <property type="component" value="Unassembled WGS sequence"/>
</dbReference>
<organism evidence="2 3">
    <name type="scientific">Rhizobium tropici</name>
    <dbReference type="NCBI Taxonomy" id="398"/>
    <lineage>
        <taxon>Bacteria</taxon>
        <taxon>Pseudomonadati</taxon>
        <taxon>Pseudomonadota</taxon>
        <taxon>Alphaproteobacteria</taxon>
        <taxon>Hyphomicrobiales</taxon>
        <taxon>Rhizobiaceae</taxon>
        <taxon>Rhizobium/Agrobacterium group</taxon>
        <taxon>Rhizobium</taxon>
    </lineage>
</organism>
<proteinExistence type="predicted"/>
<evidence type="ECO:0000256" key="1">
    <source>
        <dbReference type="SAM" id="MobiDB-lite"/>
    </source>
</evidence>
<accession>A0A329Y0C4</accession>
<comment type="caution">
    <text evidence="2">The sequence shown here is derived from an EMBL/GenBank/DDBJ whole genome shotgun (WGS) entry which is preliminary data.</text>
</comment>
<protein>
    <recommendedName>
        <fullName evidence="4">DUF2934 domain-containing protein</fullName>
    </recommendedName>
</protein>
<evidence type="ECO:0000313" key="3">
    <source>
        <dbReference type="Proteomes" id="UP000251205"/>
    </source>
</evidence>
<name>A0A329Y0C4_RHITR</name>
<dbReference type="AlphaFoldDB" id="A0A329Y0C4"/>
<evidence type="ECO:0000313" key="2">
    <source>
        <dbReference type="EMBL" id="RAX37369.1"/>
    </source>
</evidence>